<sequence length="291" mass="32147">MSFGIDHPLVAVADLDVAAERAAALGFTLNPRHSHPWGTDNHLLFLHNNFIELIGIAHPELTDYRDSNGFQFAKLVEDRLAIGEGIAMVALESEAMSTDHALLTARGFEGHLPIEFRRLAHLASGDVEVGVALNILHDPQQPFLTQFLCQQLRPELFRTDPTLERHANTATSITDIWYVSDSPARDLEQFRRIHGDEAIQTQTGGFKIHTDKGVCHLLSDWAIGERFEMLAGLPSVPARAVALTLACDDIAVAINHWQKRSLPFVPLNAHQADIPPEVLGGTVLRFSQITV</sequence>
<comment type="caution">
    <text evidence="2">The sequence shown here is derived from an EMBL/GenBank/DDBJ whole genome shotgun (WGS) entry which is preliminary data.</text>
</comment>
<proteinExistence type="predicted"/>
<dbReference type="PANTHER" id="PTHR40265:SF1">
    <property type="entry name" value="GLYOXALASE-LIKE DOMAIN-CONTAINING PROTEIN"/>
    <property type="match status" value="1"/>
</dbReference>
<reference evidence="2 3" key="1">
    <citation type="journal article" date="2003" name="Extremophiles">
        <title>Halomonas glaciei sp. nov. isolated from fast ice of Adelie Land, Antarctica.</title>
        <authorList>
            <person name="Reddy G.S."/>
            <person name="Raghavan P.U."/>
            <person name="Sarita N.B."/>
            <person name="Prakash J.S."/>
            <person name="Nagesh N."/>
            <person name="Delille D."/>
            <person name="Shivaji S."/>
        </authorList>
    </citation>
    <scope>NUCLEOTIDE SEQUENCE [LARGE SCALE GENOMIC DNA]</scope>
    <source>
        <strain evidence="2 3">DD39</strain>
    </source>
</reference>
<dbReference type="Pfam" id="PF13468">
    <property type="entry name" value="Glyoxalase_3"/>
    <property type="match status" value="1"/>
</dbReference>
<accession>A0A7Z0LPS9</accession>
<protein>
    <submittedName>
        <fullName evidence="2">VOC family protein</fullName>
    </submittedName>
</protein>
<dbReference type="RefSeq" id="WP_179914922.1">
    <property type="nucleotide sequence ID" value="NZ_CAXBPG010000013.1"/>
</dbReference>
<name>A0A7Z0LPS9_9GAMM</name>
<dbReference type="AlphaFoldDB" id="A0A7Z0LPS9"/>
<gene>
    <name evidence="2" type="ORF">HZS80_01370</name>
</gene>
<dbReference type="Proteomes" id="UP000526892">
    <property type="component" value="Unassembled WGS sequence"/>
</dbReference>
<dbReference type="InterPro" id="IPR025870">
    <property type="entry name" value="Glyoxalase-like_dom"/>
</dbReference>
<evidence type="ECO:0000313" key="3">
    <source>
        <dbReference type="Proteomes" id="UP000526892"/>
    </source>
</evidence>
<evidence type="ECO:0000313" key="2">
    <source>
        <dbReference type="EMBL" id="NYS76384.1"/>
    </source>
</evidence>
<dbReference type="SUPFAM" id="SSF54593">
    <property type="entry name" value="Glyoxalase/Bleomycin resistance protein/Dihydroxybiphenyl dioxygenase"/>
    <property type="match status" value="1"/>
</dbReference>
<dbReference type="InterPro" id="IPR029068">
    <property type="entry name" value="Glyas_Bleomycin-R_OHBP_Dase"/>
</dbReference>
<dbReference type="EMBL" id="JACCDE010000002">
    <property type="protein sequence ID" value="NYS76384.1"/>
    <property type="molecule type" value="Genomic_DNA"/>
</dbReference>
<dbReference type="Gene3D" id="3.10.180.10">
    <property type="entry name" value="2,3-Dihydroxybiphenyl 1,2-Dioxygenase, domain 1"/>
    <property type="match status" value="1"/>
</dbReference>
<organism evidence="2 3">
    <name type="scientific">Vreelandella glaciei</name>
    <dbReference type="NCBI Taxonomy" id="186761"/>
    <lineage>
        <taxon>Bacteria</taxon>
        <taxon>Pseudomonadati</taxon>
        <taxon>Pseudomonadota</taxon>
        <taxon>Gammaproteobacteria</taxon>
        <taxon>Oceanospirillales</taxon>
        <taxon>Halomonadaceae</taxon>
        <taxon>Vreelandella</taxon>
    </lineage>
</organism>
<evidence type="ECO:0000259" key="1">
    <source>
        <dbReference type="Pfam" id="PF13468"/>
    </source>
</evidence>
<dbReference type="PANTHER" id="PTHR40265">
    <property type="entry name" value="BLL2707 PROTEIN"/>
    <property type="match status" value="1"/>
</dbReference>
<keyword evidence="3" id="KW-1185">Reference proteome</keyword>
<feature type="domain" description="Glyoxalase-like" evidence="1">
    <location>
        <begin position="5"/>
        <end position="185"/>
    </location>
</feature>